<dbReference type="RefSeq" id="WP_110037108.1">
    <property type="nucleotide sequence ID" value="NZ_JBFAHU010000002.1"/>
</dbReference>
<feature type="domain" description="DUF7373" evidence="3">
    <location>
        <begin position="256"/>
        <end position="400"/>
    </location>
</feature>
<evidence type="ECO:0000259" key="3">
    <source>
        <dbReference type="Pfam" id="PF24092"/>
    </source>
</evidence>
<dbReference type="InterPro" id="IPR055797">
    <property type="entry name" value="DUF7373"/>
</dbReference>
<name>A0A317NRY6_9NOCA</name>
<dbReference type="Pfam" id="PF24092">
    <property type="entry name" value="DUF7373_C"/>
    <property type="match status" value="1"/>
</dbReference>
<dbReference type="AlphaFoldDB" id="A0A317NRY6"/>
<dbReference type="InterPro" id="IPR056463">
    <property type="entry name" value="DUF7373_C"/>
</dbReference>
<comment type="caution">
    <text evidence="4">The sequence shown here is derived from an EMBL/GenBank/DDBJ whole genome shotgun (WGS) entry which is preliminary data.</text>
</comment>
<protein>
    <submittedName>
        <fullName evidence="4">Uncharacterized protein</fullName>
    </submittedName>
</protein>
<feature type="signal peptide" evidence="1">
    <location>
        <begin position="1"/>
        <end position="33"/>
    </location>
</feature>
<organism evidence="4 5">
    <name type="scientific">Nocardia neocaledoniensis</name>
    <dbReference type="NCBI Taxonomy" id="236511"/>
    <lineage>
        <taxon>Bacteria</taxon>
        <taxon>Bacillati</taxon>
        <taxon>Actinomycetota</taxon>
        <taxon>Actinomycetes</taxon>
        <taxon>Mycobacteriales</taxon>
        <taxon>Nocardiaceae</taxon>
        <taxon>Nocardia</taxon>
    </lineage>
</organism>
<evidence type="ECO:0000259" key="2">
    <source>
        <dbReference type="Pfam" id="PF24088"/>
    </source>
</evidence>
<keyword evidence="5" id="KW-1185">Reference proteome</keyword>
<dbReference type="Pfam" id="PF24088">
    <property type="entry name" value="DUF7373"/>
    <property type="match status" value="1"/>
</dbReference>
<dbReference type="PROSITE" id="PS51257">
    <property type="entry name" value="PROKAR_LIPOPROTEIN"/>
    <property type="match status" value="1"/>
</dbReference>
<gene>
    <name evidence="4" type="ORF">DFR69_103242</name>
</gene>
<dbReference type="EMBL" id="QGTL01000003">
    <property type="protein sequence ID" value="PWV77643.1"/>
    <property type="molecule type" value="Genomic_DNA"/>
</dbReference>
<proteinExistence type="predicted"/>
<dbReference type="Proteomes" id="UP000246410">
    <property type="component" value="Unassembled WGS sequence"/>
</dbReference>
<evidence type="ECO:0000313" key="5">
    <source>
        <dbReference type="Proteomes" id="UP000246410"/>
    </source>
</evidence>
<evidence type="ECO:0000313" key="4">
    <source>
        <dbReference type="EMBL" id="PWV77643.1"/>
    </source>
</evidence>
<evidence type="ECO:0000256" key="1">
    <source>
        <dbReference type="SAM" id="SignalP"/>
    </source>
</evidence>
<accession>A0A317NRY6</accession>
<keyword evidence="1" id="KW-0732">Signal</keyword>
<feature type="chain" id="PRO_5038988906" evidence="1">
    <location>
        <begin position="34"/>
        <end position="401"/>
    </location>
</feature>
<reference evidence="4 5" key="1">
    <citation type="submission" date="2018-05" db="EMBL/GenBank/DDBJ databases">
        <title>Genomic Encyclopedia of Type Strains, Phase IV (KMG-IV): sequencing the most valuable type-strain genomes for metagenomic binning, comparative biology and taxonomic classification.</title>
        <authorList>
            <person name="Goeker M."/>
        </authorList>
    </citation>
    <scope>NUCLEOTIDE SEQUENCE [LARGE SCALE GENOMIC DNA]</scope>
    <source>
        <strain evidence="4 5">DSM 44717</strain>
    </source>
</reference>
<sequence length="401" mass="42579">MSNSTKIRIASALCCAALTAVLTGCAVSGTPIAGEPDVRGLETGTYATDRHSYDDTAGDEGALVEGMRMSAAVVPAVRIDSSLSHGRGGTVIPDVERALDFVANVSKPVLENRKFVTGYAALGSDKPDPVGQTRPSDDTTAVTTALLRFPDAGAATLAARELEDVDLAVSPENRKLASTKYPEAYVHWRPNVPTIGAFLAHEEFVISLFIQRPRADSADLTAWVDKTLAAELAQLATFTATPMGDLADLPVDGERLLARAVVADRAGLDPDQHSFGVYSPAHLVNNADDQAARQRLIESAGAEHIALVDGGSVTRVRDLAGAQALMTGLIDSAGHYDALPAPTDIPGAKCLQLNDDGDSEEEYKYRCYVPYKRYLGIVSSDQEPDVRQKISAQYALLANSL</sequence>
<feature type="domain" description="DUF7373" evidence="2">
    <location>
        <begin position="56"/>
        <end position="251"/>
    </location>
</feature>